<dbReference type="PATRIC" id="fig|157733.3.peg.1289"/>
<evidence type="ECO:0000313" key="1">
    <source>
        <dbReference type="EMBL" id="KMM37362.1"/>
    </source>
</evidence>
<dbReference type="EMBL" id="LELK01000004">
    <property type="protein sequence ID" value="KMM37362.1"/>
    <property type="molecule type" value="Genomic_DNA"/>
</dbReference>
<evidence type="ECO:0000313" key="2">
    <source>
        <dbReference type="Proteomes" id="UP000035996"/>
    </source>
</evidence>
<gene>
    <name evidence="1" type="ORF">AB986_16020</name>
</gene>
<keyword evidence="2" id="KW-1185">Reference proteome</keyword>
<dbReference type="InterPro" id="IPR036249">
    <property type="entry name" value="Thioredoxin-like_sf"/>
</dbReference>
<dbReference type="Pfam" id="PF11009">
    <property type="entry name" value="BrxC"/>
    <property type="match status" value="1"/>
</dbReference>
<name>A0A0J6FSP4_9BACL</name>
<dbReference type="NCBIfam" id="TIGR04019">
    <property type="entry name" value="B_thiol_YtxJ"/>
    <property type="match status" value="1"/>
</dbReference>
<dbReference type="RefSeq" id="WP_048312290.1">
    <property type="nucleotide sequence ID" value="NZ_CP119526.1"/>
</dbReference>
<dbReference type="OrthoDB" id="677051at2"/>
<reference evidence="1" key="1">
    <citation type="submission" date="2015-06" db="EMBL/GenBank/DDBJ databases">
        <authorList>
            <person name="Liu B."/>
            <person name="Wang J."/>
            <person name="Zhu Y."/>
            <person name="Liu G."/>
            <person name="Chen Q."/>
            <person name="Zheng C."/>
            <person name="Che J."/>
            <person name="Ge C."/>
            <person name="Shi H."/>
            <person name="Pan Z."/>
            <person name="Liu X."/>
        </authorList>
    </citation>
    <scope>NUCLEOTIDE SEQUENCE [LARGE SCALE GENOMIC DNA]</scope>
    <source>
        <strain evidence="1">DSM 16346</strain>
    </source>
</reference>
<dbReference type="AlphaFoldDB" id="A0A0J6FSP4"/>
<proteinExistence type="predicted"/>
<evidence type="ECO:0008006" key="3">
    <source>
        <dbReference type="Google" id="ProtNLM"/>
    </source>
</evidence>
<dbReference type="Proteomes" id="UP000035996">
    <property type="component" value="Unassembled WGS sequence"/>
</dbReference>
<dbReference type="SUPFAM" id="SSF52833">
    <property type="entry name" value="Thioredoxin-like"/>
    <property type="match status" value="1"/>
</dbReference>
<organism evidence="1 2">
    <name type="scientific">Guptibacillus hwajinpoensis</name>
    <dbReference type="NCBI Taxonomy" id="208199"/>
    <lineage>
        <taxon>Bacteria</taxon>
        <taxon>Bacillati</taxon>
        <taxon>Bacillota</taxon>
        <taxon>Bacilli</taxon>
        <taxon>Bacillales</taxon>
        <taxon>Guptibacillaceae</taxon>
        <taxon>Guptibacillus</taxon>
    </lineage>
</organism>
<dbReference type="Gene3D" id="3.40.30.10">
    <property type="entry name" value="Glutaredoxin"/>
    <property type="match status" value="1"/>
</dbReference>
<comment type="caution">
    <text evidence="1">The sequence shown here is derived from an EMBL/GenBank/DDBJ whole genome shotgun (WGS) entry which is preliminary data.</text>
</comment>
<protein>
    <recommendedName>
        <fullName evidence="3">Thioredoxin</fullName>
    </recommendedName>
</protein>
<sequence length="111" mass="12704">MAITKLSTSEEFKSVKENNNAFLLFKNSTTCPISAQAFEEFEKFSQDINQEVYYLNVQESRELSGEVADTFGVKHQSPQALVFNGDHVVWNDSHWRITYSSLSDAAKQYLK</sequence>
<dbReference type="InterPro" id="IPR022551">
    <property type="entry name" value="BrxC"/>
</dbReference>
<dbReference type="STRING" id="157733.AB986_16020"/>
<accession>A0A0J6FSP4</accession>